<dbReference type="EMBL" id="VRMN01000008">
    <property type="protein sequence ID" value="KAA8492769.1"/>
    <property type="molecule type" value="Genomic_DNA"/>
</dbReference>
<evidence type="ECO:0000313" key="2">
    <source>
        <dbReference type="EMBL" id="KAA8492769.1"/>
    </source>
</evidence>
<name>A0A5J4YMU9_PORPP</name>
<evidence type="ECO:0000256" key="1">
    <source>
        <dbReference type="SAM" id="MobiDB-lite"/>
    </source>
</evidence>
<organism evidence="2 3">
    <name type="scientific">Porphyridium purpureum</name>
    <name type="common">Red alga</name>
    <name type="synonym">Porphyridium cruentum</name>
    <dbReference type="NCBI Taxonomy" id="35688"/>
    <lineage>
        <taxon>Eukaryota</taxon>
        <taxon>Rhodophyta</taxon>
        <taxon>Bangiophyceae</taxon>
        <taxon>Porphyridiales</taxon>
        <taxon>Porphyridiaceae</taxon>
        <taxon>Porphyridium</taxon>
    </lineage>
</organism>
<comment type="caution">
    <text evidence="2">The sequence shown here is derived from an EMBL/GenBank/DDBJ whole genome shotgun (WGS) entry which is preliminary data.</text>
</comment>
<dbReference type="PANTHER" id="PTHR35551">
    <property type="match status" value="1"/>
</dbReference>
<reference evidence="3" key="1">
    <citation type="journal article" date="2019" name="Nat. Commun.">
        <title>Expansion of phycobilisome linker gene families in mesophilic red algae.</title>
        <authorList>
            <person name="Lee J."/>
            <person name="Kim D."/>
            <person name="Bhattacharya D."/>
            <person name="Yoon H.S."/>
        </authorList>
    </citation>
    <scope>NUCLEOTIDE SEQUENCE [LARGE SCALE GENOMIC DNA]</scope>
    <source>
        <strain evidence="3">CCMP 1328</strain>
    </source>
</reference>
<keyword evidence="3" id="KW-1185">Reference proteome</keyword>
<dbReference type="OMA" id="TRWRYGQ"/>
<dbReference type="Pfam" id="PF11016">
    <property type="entry name" value="DUF2854"/>
    <property type="match status" value="1"/>
</dbReference>
<accession>A0A5J4YMU9</accession>
<dbReference type="OrthoDB" id="1882189at2759"/>
<sequence length="253" mass="27410">MSGATDTMAFLSSVPLQGARAAPLSAQTSRACRRMVFAAPRSHAARRAATGTPLRMSQSGQEKKDDEVPFEIRGFSLANFGTALGIVVTGYSFFSYFTSSGTASGSSLGFVYGVPILLIGLALKYAELKPVPVQSTPEAAAVFEEKATEIQKKIKKDVTRHRYGDEAHMDTALKALGLIPRGAACPELVGLSESVDGGQYKLGLEFFSKETPYALWEEKVEKCERFFGPNIKCEVSKLDEAKRLVRLDLISTL</sequence>
<dbReference type="Proteomes" id="UP000324585">
    <property type="component" value="Unassembled WGS sequence"/>
</dbReference>
<gene>
    <name evidence="2" type="ORF">FVE85_9041</name>
</gene>
<dbReference type="AlphaFoldDB" id="A0A5J4YMU9"/>
<dbReference type="PANTHER" id="PTHR35551:SF1">
    <property type="entry name" value="ACCLIMATION OF PHOTOSYNTHESIS TO ENVIRONMENT"/>
    <property type="match status" value="1"/>
</dbReference>
<evidence type="ECO:0000313" key="3">
    <source>
        <dbReference type="Proteomes" id="UP000324585"/>
    </source>
</evidence>
<feature type="region of interest" description="Disordered" evidence="1">
    <location>
        <begin position="43"/>
        <end position="65"/>
    </location>
</feature>
<protein>
    <submittedName>
        <fullName evidence="2">Thylakoid membrane protein</fullName>
    </submittedName>
</protein>
<proteinExistence type="predicted"/>
<dbReference type="InterPro" id="IPR021275">
    <property type="entry name" value="DUF2854"/>
</dbReference>